<dbReference type="EMBL" id="PVNL01000100">
    <property type="protein sequence ID" value="PRQ05003.1"/>
    <property type="molecule type" value="Genomic_DNA"/>
</dbReference>
<dbReference type="InterPro" id="IPR000073">
    <property type="entry name" value="AB_hydrolase_1"/>
</dbReference>
<evidence type="ECO:0000256" key="1">
    <source>
        <dbReference type="ARBA" id="ARBA00001974"/>
    </source>
</evidence>
<dbReference type="PANTHER" id="PTHR47470">
    <property type="entry name" value="CHOLESTEROL OXIDASE"/>
    <property type="match status" value="1"/>
</dbReference>
<comment type="caution">
    <text evidence="7">The sequence shown here is derived from an EMBL/GenBank/DDBJ whole genome shotgun (WGS) entry which is preliminary data.</text>
</comment>
<evidence type="ECO:0000256" key="5">
    <source>
        <dbReference type="ARBA" id="ARBA00023002"/>
    </source>
</evidence>
<keyword evidence="4" id="KW-0274">FAD</keyword>
<keyword evidence="3" id="KW-0285">Flavoprotein</keyword>
<protein>
    <submittedName>
        <fullName evidence="7">Alpha/beta hydrolase family protein</fullName>
    </submittedName>
</protein>
<feature type="domain" description="AB hydrolase-1" evidence="6">
    <location>
        <begin position="42"/>
        <end position="171"/>
    </location>
</feature>
<sequence length="378" mass="41196">MTALRPLIADVDAELREFPLLTDDGLTLGLTRFRRGPSDRSVVLIHGLTTSTDMFVMPEHDNLVESLLDAGWGDVWSIDWRGSFRLPYNTDARGFNVDDVALYDLPAALAAVRRHNGGRPVAVIAHCVGALALSMTIAAKLAGPLAGVVANSTFLTPNLPELSRLKLSLLPRVLERMLPEGYLPMDLAQVGLLSRRAALFAFAAAGSSCKDPTCQMISFAWGSSLGLAPGLGPGASGRAGESALYEHRNLHPVTHARLRELFGPAPLSFYAHLRKMVSERAVVRHDLADARYDRLPRSALDGLADWDTPLLLVDGMLNRVWTGSMALCHGYLADRHPQIDATLIEIPGYGHQDTFIGRAAALDVYPRMISWLDERLPP</sequence>
<evidence type="ECO:0000313" key="8">
    <source>
        <dbReference type="Proteomes" id="UP000238823"/>
    </source>
</evidence>
<reference evidence="7 8" key="1">
    <citation type="submission" date="2018-03" db="EMBL/GenBank/DDBJ databases">
        <title>Draft Genome Sequences of the Obligatory Marine Myxobacteria Enhygromyxa salina SWB007.</title>
        <authorList>
            <person name="Poehlein A."/>
            <person name="Moghaddam J.A."/>
            <person name="Harms H."/>
            <person name="Alanjari M."/>
            <person name="Koenig G.M."/>
            <person name="Daniel R."/>
            <person name="Schaeberle T.F."/>
        </authorList>
    </citation>
    <scope>NUCLEOTIDE SEQUENCE [LARGE SCALE GENOMIC DNA]</scope>
    <source>
        <strain evidence="7 8">SWB007</strain>
    </source>
</reference>
<evidence type="ECO:0000256" key="4">
    <source>
        <dbReference type="ARBA" id="ARBA00022827"/>
    </source>
</evidence>
<keyword evidence="5" id="KW-0560">Oxidoreductase</keyword>
<evidence type="ECO:0000256" key="3">
    <source>
        <dbReference type="ARBA" id="ARBA00022630"/>
    </source>
</evidence>
<comment type="cofactor">
    <cofactor evidence="1">
        <name>FAD</name>
        <dbReference type="ChEBI" id="CHEBI:57692"/>
    </cofactor>
</comment>
<name>A0A2S9YIS1_9BACT</name>
<comment type="similarity">
    <text evidence="2">Belongs to the GMC oxidoreductase family.</text>
</comment>
<dbReference type="InterPro" id="IPR029058">
    <property type="entry name" value="AB_hydrolase_fold"/>
</dbReference>
<dbReference type="Gene3D" id="3.40.50.1820">
    <property type="entry name" value="alpha/beta hydrolase"/>
    <property type="match status" value="1"/>
</dbReference>
<dbReference type="OrthoDB" id="9787779at2"/>
<accession>A0A2S9YIS1</accession>
<dbReference type="InterPro" id="IPR052542">
    <property type="entry name" value="Cholesterol_Oxidase"/>
</dbReference>
<dbReference type="GO" id="GO:0016491">
    <property type="term" value="F:oxidoreductase activity"/>
    <property type="evidence" value="ECO:0007669"/>
    <property type="project" value="UniProtKB-KW"/>
</dbReference>
<dbReference type="AlphaFoldDB" id="A0A2S9YIS1"/>
<dbReference type="RefSeq" id="WP_106091833.1">
    <property type="nucleotide sequence ID" value="NZ_PVNL01000100.1"/>
</dbReference>
<dbReference type="SUPFAM" id="SSF53474">
    <property type="entry name" value="alpha/beta-Hydrolases"/>
    <property type="match status" value="1"/>
</dbReference>
<dbReference type="GO" id="GO:0016787">
    <property type="term" value="F:hydrolase activity"/>
    <property type="evidence" value="ECO:0007669"/>
    <property type="project" value="UniProtKB-KW"/>
</dbReference>
<evidence type="ECO:0000256" key="2">
    <source>
        <dbReference type="ARBA" id="ARBA00010790"/>
    </source>
</evidence>
<organism evidence="7 8">
    <name type="scientific">Enhygromyxa salina</name>
    <dbReference type="NCBI Taxonomy" id="215803"/>
    <lineage>
        <taxon>Bacteria</taxon>
        <taxon>Pseudomonadati</taxon>
        <taxon>Myxococcota</taxon>
        <taxon>Polyangia</taxon>
        <taxon>Nannocystales</taxon>
        <taxon>Nannocystaceae</taxon>
        <taxon>Enhygromyxa</taxon>
    </lineage>
</organism>
<dbReference type="Proteomes" id="UP000238823">
    <property type="component" value="Unassembled WGS sequence"/>
</dbReference>
<keyword evidence="7" id="KW-0378">Hydrolase</keyword>
<proteinExistence type="inferred from homology"/>
<evidence type="ECO:0000313" key="7">
    <source>
        <dbReference type="EMBL" id="PRQ05003.1"/>
    </source>
</evidence>
<gene>
    <name evidence="7" type="ORF">ENSA7_49360</name>
</gene>
<dbReference type="Pfam" id="PF00561">
    <property type="entry name" value="Abhydrolase_1"/>
    <property type="match status" value="1"/>
</dbReference>
<evidence type="ECO:0000259" key="6">
    <source>
        <dbReference type="Pfam" id="PF00561"/>
    </source>
</evidence>
<dbReference type="PANTHER" id="PTHR47470:SF1">
    <property type="entry name" value="FAD-DEPENDENT OXIDOREDUCTASE 2 FAD BINDING DOMAIN-CONTAINING PROTEIN"/>
    <property type="match status" value="1"/>
</dbReference>